<keyword evidence="1" id="KW-0472">Membrane</keyword>
<dbReference type="EMBL" id="UOYO01000009">
    <property type="protein sequence ID" value="VAY86339.1"/>
    <property type="molecule type" value="Genomic_DNA"/>
</dbReference>
<protein>
    <submittedName>
        <fullName evidence="2">Uncharacterized protein</fullName>
    </submittedName>
</protein>
<keyword evidence="1" id="KW-1133">Transmembrane helix</keyword>
<keyword evidence="1" id="KW-0812">Transmembrane</keyword>
<proteinExistence type="predicted"/>
<evidence type="ECO:0000256" key="1">
    <source>
        <dbReference type="SAM" id="Phobius"/>
    </source>
</evidence>
<reference evidence="2" key="1">
    <citation type="submission" date="2018-10" db="EMBL/GenBank/DDBJ databases">
        <authorList>
            <person name="Aoki K."/>
        </authorList>
    </citation>
    <scope>NUCLEOTIDE SEQUENCE</scope>
</reference>
<sequence>MVLTKIHAGFEHARIKNIDYNVSKYFLLGSIIGVVIFAGGINYIISHNIIKI</sequence>
<dbReference type="AlphaFoldDB" id="A0A3B1E598"/>
<organism evidence="2">
    <name type="scientific">hydrothermal vent metagenome</name>
    <dbReference type="NCBI Taxonomy" id="652676"/>
    <lineage>
        <taxon>unclassified sequences</taxon>
        <taxon>metagenomes</taxon>
        <taxon>ecological metagenomes</taxon>
    </lineage>
</organism>
<feature type="transmembrane region" description="Helical" evidence="1">
    <location>
        <begin position="25"/>
        <end position="45"/>
    </location>
</feature>
<gene>
    <name evidence="2" type="ORF">MNB_ARC-1_837</name>
</gene>
<evidence type="ECO:0000313" key="2">
    <source>
        <dbReference type="EMBL" id="VAY86339.1"/>
    </source>
</evidence>
<accession>A0A3B1E598</accession>
<name>A0A3B1E598_9ZZZZ</name>